<evidence type="ECO:0000313" key="1">
    <source>
        <dbReference type="EMBL" id="GBP40823.1"/>
    </source>
</evidence>
<organism evidence="1 2">
    <name type="scientific">Eumeta variegata</name>
    <name type="common">Bagworm moth</name>
    <name type="synonym">Eumeta japonica</name>
    <dbReference type="NCBI Taxonomy" id="151549"/>
    <lineage>
        <taxon>Eukaryota</taxon>
        <taxon>Metazoa</taxon>
        <taxon>Ecdysozoa</taxon>
        <taxon>Arthropoda</taxon>
        <taxon>Hexapoda</taxon>
        <taxon>Insecta</taxon>
        <taxon>Pterygota</taxon>
        <taxon>Neoptera</taxon>
        <taxon>Endopterygota</taxon>
        <taxon>Lepidoptera</taxon>
        <taxon>Glossata</taxon>
        <taxon>Ditrysia</taxon>
        <taxon>Tineoidea</taxon>
        <taxon>Psychidae</taxon>
        <taxon>Oiketicinae</taxon>
        <taxon>Eumeta</taxon>
    </lineage>
</organism>
<keyword evidence="2" id="KW-1185">Reference proteome</keyword>
<proteinExistence type="predicted"/>
<dbReference type="EMBL" id="BGZK01000388">
    <property type="protein sequence ID" value="GBP40823.1"/>
    <property type="molecule type" value="Genomic_DNA"/>
</dbReference>
<accession>A0A4C1VQ87</accession>
<dbReference type="AlphaFoldDB" id="A0A4C1VQ87"/>
<protein>
    <submittedName>
        <fullName evidence="1">Uncharacterized protein</fullName>
    </submittedName>
</protein>
<sequence>MHITFGCVMASGTMYGGTACATMYGGTACAVVDSSAHAPAMSVRSSGMAALIFKRRYDWSLPLECIGPHLTASQLEARLVHKSLFRIAAEDFDLNFRDTSLPHMDEYPNQPIPPALISRGQKNSKFQQYFGSHHTVHSPILFKLIKNAIPDRLPVILVSVGVVWWWRKCLVPDGVELAVASKYVLEVQSFASNSLSRPVEISLKALASEVRPDTAVAVFTAAQLRLARKRILRNSR</sequence>
<gene>
    <name evidence="1" type="ORF">EVAR_87086_1</name>
</gene>
<evidence type="ECO:0000313" key="2">
    <source>
        <dbReference type="Proteomes" id="UP000299102"/>
    </source>
</evidence>
<dbReference type="Proteomes" id="UP000299102">
    <property type="component" value="Unassembled WGS sequence"/>
</dbReference>
<reference evidence="1 2" key="1">
    <citation type="journal article" date="2019" name="Commun. Biol.">
        <title>The bagworm genome reveals a unique fibroin gene that provides high tensile strength.</title>
        <authorList>
            <person name="Kono N."/>
            <person name="Nakamura H."/>
            <person name="Ohtoshi R."/>
            <person name="Tomita M."/>
            <person name="Numata K."/>
            <person name="Arakawa K."/>
        </authorList>
    </citation>
    <scope>NUCLEOTIDE SEQUENCE [LARGE SCALE GENOMIC DNA]</scope>
</reference>
<comment type="caution">
    <text evidence="1">The sequence shown here is derived from an EMBL/GenBank/DDBJ whole genome shotgun (WGS) entry which is preliminary data.</text>
</comment>
<name>A0A4C1VQ87_EUMVA</name>